<keyword evidence="4" id="KW-1185">Reference proteome</keyword>
<comment type="caution">
    <text evidence="3">The sequence shown here is derived from an EMBL/GenBank/DDBJ whole genome shotgun (WGS) entry which is preliminary data.</text>
</comment>
<organism evidence="3 4">
    <name type="scientific">Synechocystis salina LEGE 00031</name>
    <dbReference type="NCBI Taxonomy" id="1828736"/>
    <lineage>
        <taxon>Bacteria</taxon>
        <taxon>Bacillati</taxon>
        <taxon>Cyanobacteriota</taxon>
        <taxon>Cyanophyceae</taxon>
        <taxon>Synechococcales</taxon>
        <taxon>Merismopediaceae</taxon>
        <taxon>Synechocystis</taxon>
    </lineage>
</organism>
<name>A0ABR9VS18_9SYNC</name>
<feature type="region of interest" description="Disordered" evidence="1">
    <location>
        <begin position="1"/>
        <end position="21"/>
    </location>
</feature>
<dbReference type="Proteomes" id="UP000658720">
    <property type="component" value="Unassembled WGS sequence"/>
</dbReference>
<reference evidence="3 4" key="1">
    <citation type="submission" date="2020-10" db="EMBL/GenBank/DDBJ databases">
        <authorList>
            <person name="Castelo-Branco R."/>
            <person name="Eusebio N."/>
            <person name="Adriana R."/>
            <person name="Vieira A."/>
            <person name="Brugerolle De Fraissinette N."/>
            <person name="Rezende De Castro R."/>
            <person name="Schneider M.P."/>
            <person name="Vasconcelos V."/>
            <person name="Leao P.N."/>
        </authorList>
    </citation>
    <scope>NUCLEOTIDE SEQUENCE [LARGE SCALE GENOMIC DNA]</scope>
    <source>
        <strain evidence="3 4">LEGE 00031</strain>
    </source>
</reference>
<evidence type="ECO:0000313" key="4">
    <source>
        <dbReference type="Proteomes" id="UP000658720"/>
    </source>
</evidence>
<evidence type="ECO:0000256" key="1">
    <source>
        <dbReference type="SAM" id="MobiDB-lite"/>
    </source>
</evidence>
<keyword evidence="2" id="KW-1133">Transmembrane helix</keyword>
<dbReference type="RefSeq" id="WP_190597835.1">
    <property type="nucleotide sequence ID" value="NZ_JADEVV010000024.1"/>
</dbReference>
<gene>
    <name evidence="3" type="ORF">IQ217_09900</name>
</gene>
<proteinExistence type="predicted"/>
<keyword evidence="2" id="KW-0472">Membrane</keyword>
<dbReference type="EMBL" id="JADEVV010000024">
    <property type="protein sequence ID" value="MBE9254146.1"/>
    <property type="molecule type" value="Genomic_DNA"/>
</dbReference>
<evidence type="ECO:0000313" key="3">
    <source>
        <dbReference type="EMBL" id="MBE9254146.1"/>
    </source>
</evidence>
<keyword evidence="2" id="KW-0812">Transmembrane</keyword>
<feature type="transmembrane region" description="Helical" evidence="2">
    <location>
        <begin position="38"/>
        <end position="61"/>
    </location>
</feature>
<sequence length="88" mass="9635">MVFPSPNGGSNDGNSNLDEYDDITGARREEALRKARNWFVILVVGGLMLGVLVAFGVVQVLNSLGLTEKPDAPLRIQIEQNNQNQPQQ</sequence>
<accession>A0ABR9VS18</accession>
<evidence type="ECO:0008006" key="5">
    <source>
        <dbReference type="Google" id="ProtNLM"/>
    </source>
</evidence>
<feature type="compositionally biased region" description="Low complexity" evidence="1">
    <location>
        <begin position="1"/>
        <end position="16"/>
    </location>
</feature>
<evidence type="ECO:0000256" key="2">
    <source>
        <dbReference type="SAM" id="Phobius"/>
    </source>
</evidence>
<protein>
    <recommendedName>
        <fullName evidence="5">Serine protease</fullName>
    </recommendedName>
</protein>